<evidence type="ECO:0000313" key="4">
    <source>
        <dbReference type="Proteomes" id="UP001162480"/>
    </source>
</evidence>
<protein>
    <submittedName>
        <fullName evidence="3">Uncharacterized protein</fullName>
    </submittedName>
</protein>
<keyword evidence="1" id="KW-0175">Coiled coil</keyword>
<dbReference type="Proteomes" id="UP001162480">
    <property type="component" value="Chromosome 15"/>
</dbReference>
<feature type="compositionally biased region" description="Polar residues" evidence="2">
    <location>
        <begin position="169"/>
        <end position="178"/>
    </location>
</feature>
<feature type="coiled-coil region" evidence="1">
    <location>
        <begin position="674"/>
        <end position="865"/>
    </location>
</feature>
<name>A0AA36BGS8_OCTVU</name>
<dbReference type="AlphaFoldDB" id="A0AA36BGS8"/>
<proteinExistence type="predicted"/>
<accession>A0AA36BGS8</accession>
<feature type="region of interest" description="Disordered" evidence="2">
    <location>
        <begin position="149"/>
        <end position="178"/>
    </location>
</feature>
<dbReference type="EMBL" id="OX597828">
    <property type="protein sequence ID" value="CAI9734161.1"/>
    <property type="molecule type" value="Genomic_DNA"/>
</dbReference>
<organism evidence="3 4">
    <name type="scientific">Octopus vulgaris</name>
    <name type="common">Common octopus</name>
    <dbReference type="NCBI Taxonomy" id="6645"/>
    <lineage>
        <taxon>Eukaryota</taxon>
        <taxon>Metazoa</taxon>
        <taxon>Spiralia</taxon>
        <taxon>Lophotrochozoa</taxon>
        <taxon>Mollusca</taxon>
        <taxon>Cephalopoda</taxon>
        <taxon>Coleoidea</taxon>
        <taxon>Octopodiformes</taxon>
        <taxon>Octopoda</taxon>
        <taxon>Incirrata</taxon>
        <taxon>Octopodidae</taxon>
        <taxon>Octopus</taxon>
    </lineage>
</organism>
<sequence length="1005" mass="117141">MLALKSSNAYKFWERLEIYCETTSEELLSDQSGWCKFEKSNEVIFEEFLIEVIISRLVDKTFHRSSKGPEQPQKQLSWSEATDNKVDEEFSEEERKCFKIIEESQAEVYEDLTEDEKTARLLQSHLHHQLPRTPLQIRMPQIFISGGQYKSKSSYEIPRPQTRTDRNPRSYQRHPTTPMTSFTEEEKFYKFPSAREGWSCLILPRAQQRSTIKVPSTGQEDISSYSTSWSEPRSPVHYMRMDELWANLEKDKADGAESVAFTVVPPTYPELKAYPAGQTMLKRSRLPVRIKNLPFNRHTTSSRIPVDTMPSRIPRRTERLLKSRAMPPKIPARIERLRKRGAMPSRIPLRTEYLPKRYTMPSSVPLRKEYLPKSYTMPSRIPIRTKRLLKRGVLLSTKPARTGRLFGAMPSRIPARKELLPRRRRVKTVTFAELPHRIYKASPVTKAMRSGMQTRRWNTLQEPYQLPRPSKEYDLRQAAQRQAVKSMRDLAIEKHRAKVSGKRTIPNAWEAQMAALERIRAAEAVKRQAEKRMRDLEIENQRAKASAKETVLSPEEAQRAALERIRSAGIDKVFEIVYGRKPSVTIDIVPSSLQADIEPLPSSPQDSSKKIPSPTKIIQDEIQQRHQCLMDRIDEYNDRVDTLDHYMERIKDSQEPYVVPERFDELAIREAAASRELEAVREAANRQLQDLMEMRSRSQRTYPRVSVPDLNREAPREFEVVREAANKQLQDLMEIRSRSQRTYPRVSIPDLNRLSSSELEAIREAANRQLQDLMEMRSRSQRTYPRISIPDLNREAPREFEVVREAANRQLQDLMEIRSRSQRTYPRVSIPDLNRLSSRELEAIREAANRQLQDLMEMRSRSERTYPRVSIPDLNRVASTAAPHYNVAELSNRGEKRTGKLHSDRLYSSRLNYEARPKLSAAERRTWNEARPVGSKIRYISHLSQVTEPRLSFKAPRGTVSSRTSLEGTRHACPIHSMRLPRPQGTRRSRTLSVEKFPRDFQEYY</sequence>
<evidence type="ECO:0000256" key="2">
    <source>
        <dbReference type="SAM" id="MobiDB-lite"/>
    </source>
</evidence>
<feature type="coiled-coil region" evidence="1">
    <location>
        <begin position="512"/>
        <end position="546"/>
    </location>
</feature>
<evidence type="ECO:0000313" key="3">
    <source>
        <dbReference type="EMBL" id="CAI9734161.1"/>
    </source>
</evidence>
<feature type="region of interest" description="Disordered" evidence="2">
    <location>
        <begin position="64"/>
        <end position="84"/>
    </location>
</feature>
<evidence type="ECO:0000256" key="1">
    <source>
        <dbReference type="SAM" id="Coils"/>
    </source>
</evidence>
<keyword evidence="4" id="KW-1185">Reference proteome</keyword>
<gene>
    <name evidence="3" type="ORF">OCTVUL_1B006691</name>
</gene>
<feature type="compositionally biased region" description="Polar residues" evidence="2">
    <location>
        <begin position="72"/>
        <end position="81"/>
    </location>
</feature>
<reference evidence="3" key="1">
    <citation type="submission" date="2023-08" db="EMBL/GenBank/DDBJ databases">
        <authorList>
            <person name="Alioto T."/>
            <person name="Alioto T."/>
            <person name="Gomez Garrido J."/>
        </authorList>
    </citation>
    <scope>NUCLEOTIDE SEQUENCE</scope>
</reference>